<dbReference type="Proteomes" id="UP000249402">
    <property type="component" value="Unassembled WGS sequence"/>
</dbReference>
<accession>A0A395H7K8</accession>
<keyword evidence="2" id="KW-1185">Reference proteome</keyword>
<evidence type="ECO:0000313" key="2">
    <source>
        <dbReference type="Proteomes" id="UP000249402"/>
    </source>
</evidence>
<dbReference type="EMBL" id="KZ824429">
    <property type="protein sequence ID" value="RAL02868.1"/>
    <property type="molecule type" value="Genomic_DNA"/>
</dbReference>
<organism evidence="1 2">
    <name type="scientific">Aspergillus ibericus CBS 121593</name>
    <dbReference type="NCBI Taxonomy" id="1448316"/>
    <lineage>
        <taxon>Eukaryota</taxon>
        <taxon>Fungi</taxon>
        <taxon>Dikarya</taxon>
        <taxon>Ascomycota</taxon>
        <taxon>Pezizomycotina</taxon>
        <taxon>Eurotiomycetes</taxon>
        <taxon>Eurotiomycetidae</taxon>
        <taxon>Eurotiales</taxon>
        <taxon>Aspergillaceae</taxon>
        <taxon>Aspergillus</taxon>
        <taxon>Aspergillus subgen. Circumdati</taxon>
    </lineage>
</organism>
<dbReference type="OrthoDB" id="3509362at2759"/>
<sequence>MTQIKAVRIVTTETQLTTELRNESLPSPGQHEVLIRVHAVSLNYRDGALLRRPGAGNYLVGGEGCDAQGARTLDIAGEKTIQKSAACTKIGGLVVLVGIASGGGGGLPSQE</sequence>
<dbReference type="Gene3D" id="3.90.180.10">
    <property type="entry name" value="Medium-chain alcohol dehydrogenases, catalytic domain"/>
    <property type="match status" value="1"/>
</dbReference>
<reference evidence="1 2" key="1">
    <citation type="submission" date="2018-02" db="EMBL/GenBank/DDBJ databases">
        <title>The genomes of Aspergillus section Nigri reveals drivers in fungal speciation.</title>
        <authorList>
            <consortium name="DOE Joint Genome Institute"/>
            <person name="Vesth T.C."/>
            <person name="Nybo J."/>
            <person name="Theobald S."/>
            <person name="Brandl J."/>
            <person name="Frisvad J.C."/>
            <person name="Nielsen K.F."/>
            <person name="Lyhne E.K."/>
            <person name="Kogle M.E."/>
            <person name="Kuo A."/>
            <person name="Riley R."/>
            <person name="Clum A."/>
            <person name="Nolan M."/>
            <person name="Lipzen A."/>
            <person name="Salamov A."/>
            <person name="Henrissat B."/>
            <person name="Wiebenga A."/>
            <person name="De vries R.P."/>
            <person name="Grigoriev I.V."/>
            <person name="Mortensen U.H."/>
            <person name="Andersen M.R."/>
            <person name="Baker S.E."/>
        </authorList>
    </citation>
    <scope>NUCLEOTIDE SEQUENCE [LARGE SCALE GENOMIC DNA]</scope>
    <source>
        <strain evidence="1 2">CBS 121593</strain>
    </source>
</reference>
<dbReference type="VEuPathDB" id="FungiDB:BO80DRAFT_463111"/>
<dbReference type="RefSeq" id="XP_025577195.1">
    <property type="nucleotide sequence ID" value="XM_025722569.1"/>
</dbReference>
<evidence type="ECO:0008006" key="3">
    <source>
        <dbReference type="Google" id="ProtNLM"/>
    </source>
</evidence>
<dbReference type="InterPro" id="IPR011032">
    <property type="entry name" value="GroES-like_sf"/>
</dbReference>
<proteinExistence type="predicted"/>
<gene>
    <name evidence="1" type="ORF">BO80DRAFT_463111</name>
</gene>
<dbReference type="PANTHER" id="PTHR45033:SF2">
    <property type="entry name" value="ZINC-TYPE ALCOHOL DEHYDROGENASE-LIKE PROTEIN C1773.06C"/>
    <property type="match status" value="1"/>
</dbReference>
<dbReference type="InterPro" id="IPR052711">
    <property type="entry name" value="Zinc_ADH-like"/>
</dbReference>
<dbReference type="SUPFAM" id="SSF50129">
    <property type="entry name" value="GroES-like"/>
    <property type="match status" value="1"/>
</dbReference>
<protein>
    <recommendedName>
        <fullName evidence="3">GroES-like protein</fullName>
    </recommendedName>
</protein>
<dbReference type="STRING" id="1448316.A0A395H7K8"/>
<name>A0A395H7K8_9EURO</name>
<dbReference type="AlphaFoldDB" id="A0A395H7K8"/>
<dbReference type="PANTHER" id="PTHR45033">
    <property type="match status" value="1"/>
</dbReference>
<dbReference type="GeneID" id="37227434"/>
<evidence type="ECO:0000313" key="1">
    <source>
        <dbReference type="EMBL" id="RAL02868.1"/>
    </source>
</evidence>